<organism evidence="7 8">
    <name type="scientific">Paraoerskovia sediminicola</name>
    <dbReference type="NCBI Taxonomy" id="1138587"/>
    <lineage>
        <taxon>Bacteria</taxon>
        <taxon>Bacillati</taxon>
        <taxon>Actinomycetota</taxon>
        <taxon>Actinomycetes</taxon>
        <taxon>Micrococcales</taxon>
        <taxon>Cellulomonadaceae</taxon>
        <taxon>Paraoerskovia</taxon>
    </lineage>
</organism>
<dbReference type="InterPro" id="IPR001647">
    <property type="entry name" value="HTH_TetR"/>
</dbReference>
<dbReference type="RefSeq" id="WP_286217551.1">
    <property type="nucleotide sequence ID" value="NZ_AP027729.1"/>
</dbReference>
<protein>
    <submittedName>
        <fullName evidence="7">TetR family transcriptional regulator</fullName>
    </submittedName>
</protein>
<name>A0ABN6XEQ8_9CELL</name>
<evidence type="ECO:0000313" key="8">
    <source>
        <dbReference type="Proteomes" id="UP001321475"/>
    </source>
</evidence>
<evidence type="ECO:0000256" key="3">
    <source>
        <dbReference type="ARBA" id="ARBA00023125"/>
    </source>
</evidence>
<evidence type="ECO:0000313" key="7">
    <source>
        <dbReference type="EMBL" id="BDZ43265.1"/>
    </source>
</evidence>
<dbReference type="EMBL" id="AP027729">
    <property type="protein sequence ID" value="BDZ43265.1"/>
    <property type="molecule type" value="Genomic_DNA"/>
</dbReference>
<keyword evidence="1" id="KW-0678">Repressor</keyword>
<evidence type="ECO:0000256" key="1">
    <source>
        <dbReference type="ARBA" id="ARBA00022491"/>
    </source>
</evidence>
<keyword evidence="8" id="KW-1185">Reference proteome</keyword>
<keyword evidence="2" id="KW-0805">Transcription regulation</keyword>
<evidence type="ECO:0000256" key="5">
    <source>
        <dbReference type="PROSITE-ProRule" id="PRU00335"/>
    </source>
</evidence>
<dbReference type="Pfam" id="PF13977">
    <property type="entry name" value="TetR_C_6"/>
    <property type="match status" value="1"/>
</dbReference>
<feature type="DNA-binding region" description="H-T-H motif" evidence="5">
    <location>
        <begin position="31"/>
        <end position="50"/>
    </location>
</feature>
<dbReference type="SUPFAM" id="SSF48498">
    <property type="entry name" value="Tetracyclin repressor-like, C-terminal domain"/>
    <property type="match status" value="1"/>
</dbReference>
<keyword evidence="4" id="KW-0804">Transcription</keyword>
<gene>
    <name evidence="7" type="ORF">GCM10025865_25640</name>
</gene>
<dbReference type="Pfam" id="PF00440">
    <property type="entry name" value="TetR_N"/>
    <property type="match status" value="1"/>
</dbReference>
<dbReference type="Proteomes" id="UP001321475">
    <property type="component" value="Chromosome"/>
</dbReference>
<dbReference type="SUPFAM" id="SSF46689">
    <property type="entry name" value="Homeodomain-like"/>
    <property type="match status" value="1"/>
</dbReference>
<dbReference type="Gene3D" id="1.10.357.10">
    <property type="entry name" value="Tetracycline Repressor, domain 2"/>
    <property type="match status" value="1"/>
</dbReference>
<dbReference type="PROSITE" id="PS50977">
    <property type="entry name" value="HTH_TETR_2"/>
    <property type="match status" value="1"/>
</dbReference>
<dbReference type="InterPro" id="IPR009057">
    <property type="entry name" value="Homeodomain-like_sf"/>
</dbReference>
<evidence type="ECO:0000256" key="4">
    <source>
        <dbReference type="ARBA" id="ARBA00023163"/>
    </source>
</evidence>
<keyword evidence="3 5" id="KW-0238">DNA-binding</keyword>
<evidence type="ECO:0000259" key="6">
    <source>
        <dbReference type="PROSITE" id="PS50977"/>
    </source>
</evidence>
<sequence>MARPKDDAATAQRVADAVQTLLAHGGPQSVTIRAVAREAGCSTGLVMHAFADRSSMLVHARDVQRHAIDALLEQVDADVAAGGSPAAALRATLLLAAPDAEQVVDDRSRLGFVAAALDDATLAEIQVSTNRRFVERVRTLVLLCRPGLVKLDAAAITLSLVGMTEGLGALGACDPSLYTRAAREAAVDRALAAYGLS</sequence>
<feature type="domain" description="HTH tetR-type" evidence="6">
    <location>
        <begin position="8"/>
        <end position="68"/>
    </location>
</feature>
<dbReference type="InterPro" id="IPR039538">
    <property type="entry name" value="BetI_C"/>
</dbReference>
<reference evidence="8" key="1">
    <citation type="journal article" date="2019" name="Int. J. Syst. Evol. Microbiol.">
        <title>The Global Catalogue of Microorganisms (GCM) 10K type strain sequencing project: providing services to taxonomists for standard genome sequencing and annotation.</title>
        <authorList>
            <consortium name="The Broad Institute Genomics Platform"/>
            <consortium name="The Broad Institute Genome Sequencing Center for Infectious Disease"/>
            <person name="Wu L."/>
            <person name="Ma J."/>
        </authorList>
    </citation>
    <scope>NUCLEOTIDE SEQUENCE [LARGE SCALE GENOMIC DNA]</scope>
    <source>
        <strain evidence="8">NBRC 108565</strain>
    </source>
</reference>
<proteinExistence type="predicted"/>
<evidence type="ECO:0000256" key="2">
    <source>
        <dbReference type="ARBA" id="ARBA00023015"/>
    </source>
</evidence>
<accession>A0ABN6XEQ8</accession>
<dbReference type="InterPro" id="IPR036271">
    <property type="entry name" value="Tet_transcr_reg_TetR-rel_C_sf"/>
</dbReference>